<comment type="function">
    <text evidence="6">May nick specific sequences that contain T:G mispairs resulting from m5C-deamination.</text>
</comment>
<dbReference type="NCBIfam" id="TIGR00632">
    <property type="entry name" value="vsr"/>
    <property type="match status" value="1"/>
</dbReference>
<evidence type="ECO:0000313" key="7">
    <source>
        <dbReference type="EMBL" id="MFK2919408.1"/>
    </source>
</evidence>
<dbReference type="InterPro" id="IPR004603">
    <property type="entry name" value="DNA_mismatch_endonuc_vsr"/>
</dbReference>
<comment type="caution">
    <text evidence="7">The sequence shown here is derived from an EMBL/GenBank/DDBJ whole genome shotgun (WGS) entry which is preliminary data.</text>
</comment>
<evidence type="ECO:0000256" key="2">
    <source>
        <dbReference type="ARBA" id="ARBA00022759"/>
    </source>
</evidence>
<dbReference type="PIRSF" id="PIRSF018267">
    <property type="entry name" value="VSR_endonuc"/>
    <property type="match status" value="1"/>
</dbReference>
<evidence type="ECO:0000256" key="5">
    <source>
        <dbReference type="ARBA" id="ARBA00023204"/>
    </source>
</evidence>
<dbReference type="Proteomes" id="UP001620408">
    <property type="component" value="Unassembled WGS sequence"/>
</dbReference>
<dbReference type="RefSeq" id="WP_379984554.1">
    <property type="nucleotide sequence ID" value="NZ_JADIKD010000012.1"/>
</dbReference>
<keyword evidence="5 6" id="KW-0234">DNA repair</keyword>
<gene>
    <name evidence="7" type="primary">vsr</name>
    <name evidence="7" type="ORF">ISS97_19250</name>
</gene>
<dbReference type="InterPro" id="IPR011335">
    <property type="entry name" value="Restrct_endonuc-II-like"/>
</dbReference>
<dbReference type="EMBL" id="JADIKD010000012">
    <property type="protein sequence ID" value="MFK2919408.1"/>
    <property type="molecule type" value="Genomic_DNA"/>
</dbReference>
<keyword evidence="8" id="KW-1185">Reference proteome</keyword>
<proteinExistence type="inferred from homology"/>
<organism evidence="7 8">
    <name type="scientific">Dyella koreensis</name>
    <dbReference type="NCBI Taxonomy" id="311235"/>
    <lineage>
        <taxon>Bacteria</taxon>
        <taxon>Pseudomonadati</taxon>
        <taxon>Pseudomonadota</taxon>
        <taxon>Gammaproteobacteria</taxon>
        <taxon>Lysobacterales</taxon>
        <taxon>Rhodanobacteraceae</taxon>
        <taxon>Dyella</taxon>
    </lineage>
</organism>
<keyword evidence="1 6" id="KW-0540">Nuclease</keyword>
<comment type="similarity">
    <text evidence="6">Belongs to the vsr family.</text>
</comment>
<evidence type="ECO:0000256" key="3">
    <source>
        <dbReference type="ARBA" id="ARBA00022763"/>
    </source>
</evidence>
<evidence type="ECO:0000256" key="1">
    <source>
        <dbReference type="ARBA" id="ARBA00022722"/>
    </source>
</evidence>
<dbReference type="Pfam" id="PF03852">
    <property type="entry name" value="Vsr"/>
    <property type="match status" value="1"/>
</dbReference>
<dbReference type="SUPFAM" id="SSF52980">
    <property type="entry name" value="Restriction endonuclease-like"/>
    <property type="match status" value="1"/>
</dbReference>
<dbReference type="Gene3D" id="3.40.960.10">
    <property type="entry name" value="VSR Endonuclease"/>
    <property type="match status" value="1"/>
</dbReference>
<protein>
    <recommendedName>
        <fullName evidence="6">Very short patch repair endonuclease</fullName>
        <ecNumber evidence="6">3.1.-.-</ecNumber>
    </recommendedName>
</protein>
<dbReference type="CDD" id="cd00221">
    <property type="entry name" value="Vsr"/>
    <property type="match status" value="1"/>
</dbReference>
<dbReference type="GO" id="GO:0004519">
    <property type="term" value="F:endonuclease activity"/>
    <property type="evidence" value="ECO:0007669"/>
    <property type="project" value="UniProtKB-KW"/>
</dbReference>
<keyword evidence="2 6" id="KW-0255">Endonuclease</keyword>
<evidence type="ECO:0000313" key="8">
    <source>
        <dbReference type="Proteomes" id="UP001620408"/>
    </source>
</evidence>
<evidence type="ECO:0000256" key="4">
    <source>
        <dbReference type="ARBA" id="ARBA00022801"/>
    </source>
</evidence>
<keyword evidence="4 6" id="KW-0378">Hydrolase</keyword>
<reference evidence="7 8" key="1">
    <citation type="submission" date="2020-10" db="EMBL/GenBank/DDBJ databases">
        <title>Phylogeny of dyella-like bacteria.</title>
        <authorList>
            <person name="Fu J."/>
        </authorList>
    </citation>
    <scope>NUCLEOTIDE SEQUENCE [LARGE SCALE GENOMIC DNA]</scope>
    <source>
        <strain evidence="7 8">BB4</strain>
    </source>
</reference>
<evidence type="ECO:0000256" key="6">
    <source>
        <dbReference type="PIRNR" id="PIRNR018267"/>
    </source>
</evidence>
<sequence>MTDFLSKAERSIRMSRIRGKNTKPEVCLRKKLHCLGFRYRLHGQNLPGRPDILLPKYRAVVFVHGCFWHHHWACMVANNPKSNSEFWQKKFEANVARDSLNQARLVELGWRVFVVWECEVTPSRIDATVASLVEKIQSGI</sequence>
<dbReference type="EC" id="3.1.-.-" evidence="6"/>
<name>A0ABW8K946_9GAMM</name>
<keyword evidence="3 6" id="KW-0227">DNA damage</keyword>
<accession>A0ABW8K946</accession>